<dbReference type="Proteomes" id="UP001152178">
    <property type="component" value="Unassembled WGS sequence"/>
</dbReference>
<feature type="compositionally biased region" description="Polar residues" evidence="1">
    <location>
        <begin position="115"/>
        <end position="129"/>
    </location>
</feature>
<protein>
    <recommendedName>
        <fullName evidence="4">LTXXQ motif family protein</fullName>
    </recommendedName>
</protein>
<dbReference type="EMBL" id="JAPFQA010000010">
    <property type="protein sequence ID" value="MCZ8546623.1"/>
    <property type="molecule type" value="Genomic_DNA"/>
</dbReference>
<proteinExistence type="predicted"/>
<evidence type="ECO:0000313" key="3">
    <source>
        <dbReference type="Proteomes" id="UP001152178"/>
    </source>
</evidence>
<accession>A0ABT4QYI1</accession>
<gene>
    <name evidence="2" type="ORF">OOJ09_20735</name>
</gene>
<feature type="region of interest" description="Disordered" evidence="1">
    <location>
        <begin position="93"/>
        <end position="160"/>
    </location>
</feature>
<dbReference type="RefSeq" id="WP_269906981.1">
    <property type="nucleotide sequence ID" value="NZ_JAPFQA010000010.1"/>
</dbReference>
<reference evidence="2" key="1">
    <citation type="submission" date="2022-11" db="EMBL/GenBank/DDBJ databases">
        <authorList>
            <person name="Coimbra C."/>
        </authorList>
    </citation>
    <scope>NUCLEOTIDE SEQUENCE</scope>
    <source>
        <strain evidence="2">Jales19</strain>
    </source>
</reference>
<evidence type="ECO:0000256" key="1">
    <source>
        <dbReference type="SAM" id="MobiDB-lite"/>
    </source>
</evidence>
<name>A0ABT4QYI1_9HYPH</name>
<evidence type="ECO:0000313" key="2">
    <source>
        <dbReference type="EMBL" id="MCZ8546623.1"/>
    </source>
</evidence>
<keyword evidence="3" id="KW-1185">Reference proteome</keyword>
<evidence type="ECO:0008006" key="4">
    <source>
        <dbReference type="Google" id="ProtNLM"/>
    </source>
</evidence>
<organism evidence="2 3">
    <name type="scientific">Mesorhizobium qingshengii</name>
    <dbReference type="NCBI Taxonomy" id="1165689"/>
    <lineage>
        <taxon>Bacteria</taxon>
        <taxon>Pseudomonadati</taxon>
        <taxon>Pseudomonadota</taxon>
        <taxon>Alphaproteobacteria</taxon>
        <taxon>Hyphomicrobiales</taxon>
        <taxon>Phyllobacteriaceae</taxon>
        <taxon>Mesorhizobium</taxon>
    </lineage>
</organism>
<sequence>MTAAELQQATKALAAMFSCFPQSALTDVDMQMRGYLSAVQEAELADLQSAIQRFMRGEVKTGNAQFCPSSAQLCIELRERRAIRELLARRGALQNLGSSKPQGARVDPSIAKAATSKSQDLPTPNQGATHGQEDRTRKTPGAETAQGRGRAGAHPPRDRP</sequence>
<comment type="caution">
    <text evidence="2">The sequence shown here is derived from an EMBL/GenBank/DDBJ whole genome shotgun (WGS) entry which is preliminary data.</text>
</comment>